<dbReference type="PANTHER" id="PTHR43499">
    <property type="entry name" value="ABC TRANSPORTER I FAMILY MEMBER 1"/>
    <property type="match status" value="1"/>
</dbReference>
<keyword evidence="6" id="KW-0472">Membrane</keyword>
<keyword evidence="9" id="KW-1185">Reference proteome</keyword>
<dbReference type="GO" id="GO:0022857">
    <property type="term" value="F:transmembrane transporter activity"/>
    <property type="evidence" value="ECO:0007669"/>
    <property type="project" value="InterPro"/>
</dbReference>
<evidence type="ECO:0000256" key="1">
    <source>
        <dbReference type="ARBA" id="ARBA00022448"/>
    </source>
</evidence>
<dbReference type="RefSeq" id="WP_035889576.1">
    <property type="nucleotide sequence ID" value="NZ_JNCF01000023.1"/>
</dbReference>
<evidence type="ECO:0000256" key="5">
    <source>
        <dbReference type="ARBA" id="ARBA00022967"/>
    </source>
</evidence>
<gene>
    <name evidence="8" type="ORF">EP47_06880</name>
</gene>
<dbReference type="STRING" id="1498499.EP47_06880"/>
<protein>
    <submittedName>
        <fullName evidence="8">Cytochrome C biogenesis protein CcmA</fullName>
    </submittedName>
</protein>
<feature type="domain" description="ABC transporter" evidence="7">
    <location>
        <begin position="2"/>
        <end position="200"/>
    </location>
</feature>
<dbReference type="PANTHER" id="PTHR43499:SF1">
    <property type="entry name" value="ABC TRANSPORTER I FAMILY MEMBER 1"/>
    <property type="match status" value="1"/>
</dbReference>
<name>A0A0A2SPX1_9GAMM</name>
<evidence type="ECO:0000256" key="2">
    <source>
        <dbReference type="ARBA" id="ARBA00022741"/>
    </source>
</evidence>
<dbReference type="EMBL" id="JNCF01000023">
    <property type="protein sequence ID" value="KGP63195.1"/>
    <property type="molecule type" value="Genomic_DNA"/>
</dbReference>
<dbReference type="NCBIfam" id="NF010062">
    <property type="entry name" value="PRK13540.1"/>
    <property type="match status" value="1"/>
</dbReference>
<keyword evidence="1" id="KW-0813">Transport</keyword>
<dbReference type="InterPro" id="IPR027417">
    <property type="entry name" value="P-loop_NTPase"/>
</dbReference>
<evidence type="ECO:0000313" key="9">
    <source>
        <dbReference type="Proteomes" id="UP000054422"/>
    </source>
</evidence>
<reference evidence="8 9" key="1">
    <citation type="submission" date="2014-05" db="EMBL/GenBank/DDBJ databases">
        <authorList>
            <person name="Rizzardi K."/>
            <person name="Winiecka-Krusnell J."/>
            <person name="Ramliden M."/>
            <person name="Alm E."/>
            <person name="Andersson S."/>
            <person name="Byfors S."/>
        </authorList>
    </citation>
    <scope>NUCLEOTIDE SEQUENCE [LARGE SCALE GENOMIC DNA]</scope>
    <source>
        <strain evidence="8 9">LEGN</strain>
    </source>
</reference>
<dbReference type="Gene3D" id="3.40.50.300">
    <property type="entry name" value="P-loop containing nucleotide triphosphate hydrolases"/>
    <property type="match status" value="1"/>
</dbReference>
<dbReference type="SUPFAM" id="SSF52540">
    <property type="entry name" value="P-loop containing nucleoside triphosphate hydrolases"/>
    <property type="match status" value="1"/>
</dbReference>
<dbReference type="InterPro" id="IPR003439">
    <property type="entry name" value="ABC_transporter-like_ATP-bd"/>
</dbReference>
<dbReference type="Pfam" id="PF00005">
    <property type="entry name" value="ABC_tran"/>
    <property type="match status" value="1"/>
</dbReference>
<organism evidence="8 9">
    <name type="scientific">Legionella norrlandica</name>
    <dbReference type="NCBI Taxonomy" id="1498499"/>
    <lineage>
        <taxon>Bacteria</taxon>
        <taxon>Pseudomonadati</taxon>
        <taxon>Pseudomonadota</taxon>
        <taxon>Gammaproteobacteria</taxon>
        <taxon>Legionellales</taxon>
        <taxon>Legionellaceae</taxon>
        <taxon>Legionella</taxon>
    </lineage>
</organism>
<dbReference type="PROSITE" id="PS50893">
    <property type="entry name" value="ABC_TRANSPORTER_2"/>
    <property type="match status" value="1"/>
</dbReference>
<keyword evidence="2" id="KW-0547">Nucleotide-binding</keyword>
<proteinExistence type="predicted"/>
<accession>A0A0A2SPX1</accession>
<evidence type="ECO:0000256" key="6">
    <source>
        <dbReference type="ARBA" id="ARBA00023136"/>
    </source>
</evidence>
<dbReference type="InterPro" id="IPR005895">
    <property type="entry name" value="ABC_transptr_haem_export_CcmA"/>
</dbReference>
<evidence type="ECO:0000256" key="4">
    <source>
        <dbReference type="ARBA" id="ARBA00022840"/>
    </source>
</evidence>
<dbReference type="GO" id="GO:0016887">
    <property type="term" value="F:ATP hydrolysis activity"/>
    <property type="evidence" value="ECO:0007669"/>
    <property type="project" value="InterPro"/>
</dbReference>
<sequence>MLDVIELDFDYYDQPLLRKISLHLLAGDLLHLKGANGAGKTTLLKLISGLLKPEKGEIHFEGESIHKDLASYQKKICFVGHKSGINPFLTLKENCFFDVHFPADGLSIVSLCSLFHLEHHLDYPCGLLSSGQKRQVALLRLWMTQAKLWLLDEPLVALDAFALATLMSKIKEHRARGGAVLLTSHQDLPLSKADYGEYYL</sequence>
<dbReference type="GO" id="GO:0005524">
    <property type="term" value="F:ATP binding"/>
    <property type="evidence" value="ECO:0007669"/>
    <property type="project" value="UniProtKB-KW"/>
</dbReference>
<evidence type="ECO:0000256" key="3">
    <source>
        <dbReference type="ARBA" id="ARBA00022748"/>
    </source>
</evidence>
<keyword evidence="3" id="KW-0201">Cytochrome c-type biogenesis</keyword>
<comment type="caution">
    <text evidence="8">The sequence shown here is derived from an EMBL/GenBank/DDBJ whole genome shotgun (WGS) entry which is preliminary data.</text>
</comment>
<dbReference type="OrthoDB" id="9800654at2"/>
<evidence type="ECO:0000259" key="7">
    <source>
        <dbReference type="PROSITE" id="PS50893"/>
    </source>
</evidence>
<dbReference type="NCBIfam" id="TIGR01189">
    <property type="entry name" value="ccmA"/>
    <property type="match status" value="1"/>
</dbReference>
<keyword evidence="5" id="KW-1278">Translocase</keyword>
<dbReference type="GO" id="GO:0017004">
    <property type="term" value="P:cytochrome complex assembly"/>
    <property type="evidence" value="ECO:0007669"/>
    <property type="project" value="UniProtKB-KW"/>
</dbReference>
<dbReference type="AlphaFoldDB" id="A0A0A2SPX1"/>
<keyword evidence="4" id="KW-0067">ATP-binding</keyword>
<evidence type="ECO:0000313" key="8">
    <source>
        <dbReference type="EMBL" id="KGP63195.1"/>
    </source>
</evidence>
<dbReference type="Proteomes" id="UP000054422">
    <property type="component" value="Unassembled WGS sequence"/>
</dbReference>